<proteinExistence type="predicted"/>
<organism evidence="1 2">
    <name type="scientific">Daucus carota subsp. sativus</name>
    <name type="common">Carrot</name>
    <dbReference type="NCBI Taxonomy" id="79200"/>
    <lineage>
        <taxon>Eukaryota</taxon>
        <taxon>Viridiplantae</taxon>
        <taxon>Streptophyta</taxon>
        <taxon>Embryophyta</taxon>
        <taxon>Tracheophyta</taxon>
        <taxon>Spermatophyta</taxon>
        <taxon>Magnoliopsida</taxon>
        <taxon>eudicotyledons</taxon>
        <taxon>Gunneridae</taxon>
        <taxon>Pentapetalae</taxon>
        <taxon>asterids</taxon>
        <taxon>campanulids</taxon>
        <taxon>Apiales</taxon>
        <taxon>Apiaceae</taxon>
        <taxon>Apioideae</taxon>
        <taxon>Scandiceae</taxon>
        <taxon>Daucinae</taxon>
        <taxon>Daucus</taxon>
        <taxon>Daucus sect. Daucus</taxon>
    </lineage>
</organism>
<evidence type="ECO:0000313" key="2">
    <source>
        <dbReference type="Proteomes" id="UP000077755"/>
    </source>
</evidence>
<reference evidence="1" key="2">
    <citation type="submission" date="2022-03" db="EMBL/GenBank/DDBJ databases">
        <title>Draft title - Genomic analysis of global carrot germplasm unveils the trajectory of domestication and the origin of high carotenoid orange carrot.</title>
        <authorList>
            <person name="Iorizzo M."/>
            <person name="Ellison S."/>
            <person name="Senalik D."/>
            <person name="Macko-Podgorni A."/>
            <person name="Grzebelus D."/>
            <person name="Bostan H."/>
            <person name="Rolling W."/>
            <person name="Curaba J."/>
            <person name="Simon P."/>
        </authorList>
    </citation>
    <scope>NUCLEOTIDE SEQUENCE</scope>
    <source>
        <tissue evidence="1">Leaf</tissue>
    </source>
</reference>
<dbReference type="Pfam" id="PF05705">
    <property type="entry name" value="DUF829"/>
    <property type="match status" value="1"/>
</dbReference>
<sequence>MWGFGGKHYWGRRDRGEQVEGVIVIFAWMSSERKHVQRFVQLFASLGWNSLVCHSQFLNMFFPEKGASLASEILYELSEELKVRPCPVVFASFSGGPKACMCKVLQIIEENYAEQSDQDKYQLVRDCISGQIFDSTPVDFTTDLGANFVLHPTILKRSHPPRMVSWIVHRLKYIGDTYLLYQLESLRAEYWQILYSTLQMGAPYLILCSEDDDLAPFHTICNFAQRLKDLGGDVKLVKWSNSSHVGHYKHYPVDYKAAVTELLGKAAVLYSKRIRRIDKEKIVLDGKEDDVAPSPGHLENAAMSSSQTIHRRVALELNDHLFVPISSQCHGDEAIDSVHDEYKESYVPITKPPVIKAHGILGQALFGLCVPEDVDDWHIKPSLFLEKKGIRRSKL</sequence>
<dbReference type="InterPro" id="IPR008547">
    <property type="entry name" value="DUF829_TMEM53"/>
</dbReference>
<dbReference type="OrthoDB" id="77878at2759"/>
<evidence type="ECO:0000313" key="1">
    <source>
        <dbReference type="EMBL" id="WOG93790.1"/>
    </source>
</evidence>
<dbReference type="AlphaFoldDB" id="A0A166BSG3"/>
<accession>A0A166BSG3</accession>
<reference evidence="1" key="1">
    <citation type="journal article" date="2016" name="Nat. Genet.">
        <title>A high-quality carrot genome assembly provides new insights into carotenoid accumulation and asterid genome evolution.</title>
        <authorList>
            <person name="Iorizzo M."/>
            <person name="Ellison S."/>
            <person name="Senalik D."/>
            <person name="Zeng P."/>
            <person name="Satapoomin P."/>
            <person name="Huang J."/>
            <person name="Bowman M."/>
            <person name="Iovene M."/>
            <person name="Sanseverino W."/>
            <person name="Cavagnaro P."/>
            <person name="Yildiz M."/>
            <person name="Macko-Podgorni A."/>
            <person name="Moranska E."/>
            <person name="Grzebelus E."/>
            <person name="Grzebelus D."/>
            <person name="Ashrafi H."/>
            <person name="Zheng Z."/>
            <person name="Cheng S."/>
            <person name="Spooner D."/>
            <person name="Van Deynze A."/>
            <person name="Simon P."/>
        </authorList>
    </citation>
    <scope>NUCLEOTIDE SEQUENCE</scope>
    <source>
        <tissue evidence="1">Leaf</tissue>
    </source>
</reference>
<dbReference type="OMA" id="YLEYHMK"/>
<dbReference type="Gramene" id="KZN02814">
    <property type="protein sequence ID" value="KZN02814"/>
    <property type="gene ID" value="DCAR_011570"/>
</dbReference>
<dbReference type="Gene3D" id="3.40.50.1820">
    <property type="entry name" value="alpha/beta hydrolase"/>
    <property type="match status" value="1"/>
</dbReference>
<dbReference type="EMBL" id="CP093345">
    <property type="protein sequence ID" value="WOG93790.1"/>
    <property type="molecule type" value="Genomic_DNA"/>
</dbReference>
<dbReference type="InterPro" id="IPR029058">
    <property type="entry name" value="AB_hydrolase_fold"/>
</dbReference>
<dbReference type="PANTHER" id="PTHR12265:SF0">
    <property type="entry name" value="EXPRESSED PROTEIN"/>
    <property type="match status" value="1"/>
</dbReference>
<gene>
    <name evidence="1" type="ORF">DCAR_0313077</name>
</gene>
<dbReference type="KEGG" id="dcr:108215211"/>
<protein>
    <submittedName>
        <fullName evidence="1">Uncharacterized protein</fullName>
    </submittedName>
</protein>
<name>A0A166BSG3_DAUCS</name>
<keyword evidence="2" id="KW-1185">Reference proteome</keyword>
<dbReference type="PANTHER" id="PTHR12265">
    <property type="entry name" value="TRANSMEMBRANE PROTEIN 53"/>
    <property type="match status" value="1"/>
</dbReference>
<dbReference type="Proteomes" id="UP000077755">
    <property type="component" value="Chromosome 3"/>
</dbReference>
<dbReference type="SUPFAM" id="SSF53474">
    <property type="entry name" value="alpha/beta-Hydrolases"/>
    <property type="match status" value="1"/>
</dbReference>